<dbReference type="EMBL" id="CP018099">
    <property type="protein sequence ID" value="APF18977.1"/>
    <property type="molecule type" value="Genomic_DNA"/>
</dbReference>
<keyword evidence="4" id="KW-1185">Reference proteome</keyword>
<protein>
    <submittedName>
        <fullName evidence="3">Uncharacterized protein</fullName>
    </submittedName>
</protein>
<feature type="transmembrane region" description="Helical" evidence="1">
    <location>
        <begin position="80"/>
        <end position="99"/>
    </location>
</feature>
<dbReference type="Proteomes" id="UP000004671">
    <property type="component" value="Chromosome"/>
</dbReference>
<dbReference type="Proteomes" id="UP000183868">
    <property type="component" value="Chromosome"/>
</dbReference>
<dbReference type="HOGENOM" id="CLU_171094_0_0_0"/>
<dbReference type="InterPro" id="IPR046548">
    <property type="entry name" value="DUF6804"/>
</dbReference>
<dbReference type="EMBL" id="CM001402">
    <property type="protein sequence ID" value="EHO42930.1"/>
    <property type="molecule type" value="Genomic_DNA"/>
</dbReference>
<feature type="transmembrane region" description="Helical" evidence="1">
    <location>
        <begin position="32"/>
        <end position="50"/>
    </location>
</feature>
<keyword evidence="1" id="KW-0472">Membrane</keyword>
<dbReference type="OrthoDB" id="6658960at2"/>
<dbReference type="AlphaFoldDB" id="H1XVN0"/>
<feature type="transmembrane region" description="Helical" evidence="1">
    <location>
        <begin position="9"/>
        <end position="26"/>
    </location>
</feature>
<proteinExistence type="predicted"/>
<reference evidence="2 5" key="2">
    <citation type="submission" date="2016-11" db="EMBL/GenBank/DDBJ databases">
        <title>Genomic analysis of Caldithrix abyssi and proposal of a novel bacterial phylum Caldithrichaeota.</title>
        <authorList>
            <person name="Kublanov I."/>
            <person name="Sigalova O."/>
            <person name="Gavrilov S."/>
            <person name="Lebedinsky A."/>
            <person name="Ivanova N."/>
            <person name="Daum C."/>
            <person name="Reddy T."/>
            <person name="Klenk H.P."/>
            <person name="Goker M."/>
            <person name="Reva O."/>
            <person name="Miroshnichenko M."/>
            <person name="Kyprides N."/>
            <person name="Woyke T."/>
            <person name="Gelfand M."/>
        </authorList>
    </citation>
    <scope>NUCLEOTIDE SEQUENCE [LARGE SCALE GENOMIC DNA]</scope>
    <source>
        <strain evidence="2 5">LF13</strain>
    </source>
</reference>
<dbReference type="eggNOG" id="ENOG50331P6">
    <property type="taxonomic scope" value="Bacteria"/>
</dbReference>
<keyword evidence="1" id="KW-0812">Transmembrane</keyword>
<evidence type="ECO:0000313" key="4">
    <source>
        <dbReference type="Proteomes" id="UP000004671"/>
    </source>
</evidence>
<dbReference type="InParanoid" id="H1XVN0"/>
<dbReference type="PaxDb" id="880073-Calab_3326"/>
<evidence type="ECO:0000256" key="1">
    <source>
        <dbReference type="SAM" id="Phobius"/>
    </source>
</evidence>
<dbReference type="Pfam" id="PF20619">
    <property type="entry name" value="DUF6804"/>
    <property type="match status" value="1"/>
</dbReference>
<evidence type="ECO:0000313" key="2">
    <source>
        <dbReference type="EMBL" id="APF18977.1"/>
    </source>
</evidence>
<name>H1XVN0_CALAY</name>
<organism evidence="3 4">
    <name type="scientific">Caldithrix abyssi DSM 13497</name>
    <dbReference type="NCBI Taxonomy" id="880073"/>
    <lineage>
        <taxon>Bacteria</taxon>
        <taxon>Pseudomonadati</taxon>
        <taxon>Calditrichota</taxon>
        <taxon>Calditrichia</taxon>
        <taxon>Calditrichales</taxon>
        <taxon>Calditrichaceae</taxon>
        <taxon>Caldithrix</taxon>
    </lineage>
</organism>
<sequence length="106" mass="12483">MVLNNQKNMAITISIIFLFLALFEGWPYGFYTLLRLIVFAATAFLAWLAYKCQKHGWIWIFGFMALLFNPLIPVHLGRELWMMVDLFVAIFLIISIFVFKLPEDFK</sequence>
<keyword evidence="1" id="KW-1133">Transmembrane helix</keyword>
<reference evidence="3 4" key="1">
    <citation type="submission" date="2011-09" db="EMBL/GenBank/DDBJ databases">
        <title>The permanent draft genome of Caldithrix abyssi DSM 13497.</title>
        <authorList>
            <consortium name="US DOE Joint Genome Institute (JGI-PGF)"/>
            <person name="Lucas S."/>
            <person name="Han J."/>
            <person name="Lapidus A."/>
            <person name="Bruce D."/>
            <person name="Goodwin L."/>
            <person name="Pitluck S."/>
            <person name="Peters L."/>
            <person name="Kyrpides N."/>
            <person name="Mavromatis K."/>
            <person name="Ivanova N."/>
            <person name="Mikhailova N."/>
            <person name="Chertkov O."/>
            <person name="Detter J.C."/>
            <person name="Tapia R."/>
            <person name="Han C."/>
            <person name="Land M."/>
            <person name="Hauser L."/>
            <person name="Markowitz V."/>
            <person name="Cheng J.-F."/>
            <person name="Hugenholtz P."/>
            <person name="Woyke T."/>
            <person name="Wu D."/>
            <person name="Spring S."/>
            <person name="Brambilla E."/>
            <person name="Klenk H.-P."/>
            <person name="Eisen J.A."/>
        </authorList>
    </citation>
    <scope>NUCLEOTIDE SEQUENCE [LARGE SCALE GENOMIC DNA]</scope>
    <source>
        <strain evidence="3 4">DSM 13497</strain>
    </source>
</reference>
<feature type="transmembrane region" description="Helical" evidence="1">
    <location>
        <begin position="57"/>
        <end position="74"/>
    </location>
</feature>
<evidence type="ECO:0000313" key="3">
    <source>
        <dbReference type="EMBL" id="EHO42930.1"/>
    </source>
</evidence>
<gene>
    <name evidence="2" type="ORF">Cabys_2228</name>
    <name evidence="3" type="ORF">Calab_3326</name>
</gene>
<evidence type="ECO:0000313" key="5">
    <source>
        <dbReference type="Proteomes" id="UP000183868"/>
    </source>
</evidence>
<dbReference type="STRING" id="880073.Cabys_2228"/>
<accession>H1XVN0</accession>
<dbReference type="RefSeq" id="WP_006930339.1">
    <property type="nucleotide sequence ID" value="NZ_CM001402.1"/>
</dbReference>
<dbReference type="KEGG" id="caby:Cabys_2228"/>